<protein>
    <submittedName>
        <fullName evidence="2">Uncharacterized protein</fullName>
    </submittedName>
</protein>
<dbReference type="Gramene" id="KCW75758">
    <property type="protein sequence ID" value="KCW75758"/>
    <property type="gene ID" value="EUGRSUZ_D00143"/>
</dbReference>
<evidence type="ECO:0000313" key="2">
    <source>
        <dbReference type="EMBL" id="KCW75758.1"/>
    </source>
</evidence>
<dbReference type="EMBL" id="KK198756">
    <property type="protein sequence ID" value="KCW75758.1"/>
    <property type="molecule type" value="Genomic_DNA"/>
</dbReference>
<feature type="region of interest" description="Disordered" evidence="1">
    <location>
        <begin position="120"/>
        <end position="142"/>
    </location>
</feature>
<accession>A0A059CBB1</accession>
<evidence type="ECO:0000256" key="1">
    <source>
        <dbReference type="SAM" id="MobiDB-lite"/>
    </source>
</evidence>
<proteinExistence type="predicted"/>
<feature type="compositionally biased region" description="Gly residues" evidence="1">
    <location>
        <begin position="37"/>
        <end position="51"/>
    </location>
</feature>
<gene>
    <name evidence="2" type="ORF">EUGRSUZ_D00143</name>
</gene>
<organism evidence="2">
    <name type="scientific">Eucalyptus grandis</name>
    <name type="common">Flooded gum</name>
    <dbReference type="NCBI Taxonomy" id="71139"/>
    <lineage>
        <taxon>Eukaryota</taxon>
        <taxon>Viridiplantae</taxon>
        <taxon>Streptophyta</taxon>
        <taxon>Embryophyta</taxon>
        <taxon>Tracheophyta</taxon>
        <taxon>Spermatophyta</taxon>
        <taxon>Magnoliopsida</taxon>
        <taxon>eudicotyledons</taxon>
        <taxon>Gunneridae</taxon>
        <taxon>Pentapetalae</taxon>
        <taxon>rosids</taxon>
        <taxon>malvids</taxon>
        <taxon>Myrtales</taxon>
        <taxon>Myrtaceae</taxon>
        <taxon>Myrtoideae</taxon>
        <taxon>Eucalypteae</taxon>
        <taxon>Eucalyptus</taxon>
    </lineage>
</organism>
<dbReference type="InParanoid" id="A0A059CBB1"/>
<dbReference type="AlphaFoldDB" id="A0A059CBB1"/>
<sequence length="182" mass="19453">MASFGKNQLQHYIIGNDNSESVHLLQSPDCLDAGGRSRSGGWSGGGGGGGAAAPADLSFRNFKRKTSPEANNRVAPVIPHTMLATKSTPLTCSLLPLPPSPPPYPAPRHHGSSLEFVPLRSGNTDGFEEEGDDGDPPKEGRRLLGQLHSSWRRILELQPVIGGSQFSRFRLSNICGEEDADN</sequence>
<name>A0A059CBB1_EUCGR</name>
<feature type="region of interest" description="Disordered" evidence="1">
    <location>
        <begin position="27"/>
        <end position="51"/>
    </location>
</feature>
<reference evidence="2" key="1">
    <citation type="submission" date="2013-07" db="EMBL/GenBank/DDBJ databases">
        <title>The genome of Eucalyptus grandis.</title>
        <authorList>
            <person name="Schmutz J."/>
            <person name="Hayes R."/>
            <person name="Myburg A."/>
            <person name="Tuskan G."/>
            <person name="Grattapaglia D."/>
            <person name="Rokhsar D.S."/>
        </authorList>
    </citation>
    <scope>NUCLEOTIDE SEQUENCE</scope>
    <source>
        <tissue evidence="2">Leaf extractions</tissue>
    </source>
</reference>